<dbReference type="AlphaFoldDB" id="A0AAV3Z7C5"/>
<evidence type="ECO:0000313" key="2">
    <source>
        <dbReference type="EMBL" id="GFN90288.1"/>
    </source>
</evidence>
<reference evidence="2 3" key="1">
    <citation type="journal article" date="2021" name="Elife">
        <title>Chloroplast acquisition without the gene transfer in kleptoplastic sea slugs, Plakobranchus ocellatus.</title>
        <authorList>
            <person name="Maeda T."/>
            <person name="Takahashi S."/>
            <person name="Yoshida T."/>
            <person name="Shimamura S."/>
            <person name="Takaki Y."/>
            <person name="Nagai Y."/>
            <person name="Toyoda A."/>
            <person name="Suzuki Y."/>
            <person name="Arimoto A."/>
            <person name="Ishii H."/>
            <person name="Satoh N."/>
            <person name="Nishiyama T."/>
            <person name="Hasebe M."/>
            <person name="Maruyama T."/>
            <person name="Minagawa J."/>
            <person name="Obokata J."/>
            <person name="Shigenobu S."/>
        </authorList>
    </citation>
    <scope>NUCLEOTIDE SEQUENCE [LARGE SCALE GENOMIC DNA]</scope>
</reference>
<organism evidence="2 3">
    <name type="scientific">Plakobranchus ocellatus</name>
    <dbReference type="NCBI Taxonomy" id="259542"/>
    <lineage>
        <taxon>Eukaryota</taxon>
        <taxon>Metazoa</taxon>
        <taxon>Spiralia</taxon>
        <taxon>Lophotrochozoa</taxon>
        <taxon>Mollusca</taxon>
        <taxon>Gastropoda</taxon>
        <taxon>Heterobranchia</taxon>
        <taxon>Euthyneura</taxon>
        <taxon>Panpulmonata</taxon>
        <taxon>Sacoglossa</taxon>
        <taxon>Placobranchoidea</taxon>
        <taxon>Plakobranchidae</taxon>
        <taxon>Plakobranchus</taxon>
    </lineage>
</organism>
<feature type="compositionally biased region" description="Basic and acidic residues" evidence="1">
    <location>
        <begin position="1"/>
        <end position="10"/>
    </location>
</feature>
<name>A0AAV3Z7C5_9GAST</name>
<comment type="caution">
    <text evidence="2">The sequence shown here is derived from an EMBL/GenBank/DDBJ whole genome shotgun (WGS) entry which is preliminary data.</text>
</comment>
<dbReference type="Proteomes" id="UP000735302">
    <property type="component" value="Unassembled WGS sequence"/>
</dbReference>
<keyword evidence="3" id="KW-1185">Reference proteome</keyword>
<evidence type="ECO:0000256" key="1">
    <source>
        <dbReference type="SAM" id="MobiDB-lite"/>
    </source>
</evidence>
<feature type="region of interest" description="Disordered" evidence="1">
    <location>
        <begin position="1"/>
        <end position="27"/>
    </location>
</feature>
<gene>
    <name evidence="2" type="ORF">PoB_001679400</name>
</gene>
<proteinExistence type="predicted"/>
<accession>A0AAV3Z7C5</accession>
<dbReference type="EMBL" id="BLXT01002015">
    <property type="protein sequence ID" value="GFN90288.1"/>
    <property type="molecule type" value="Genomic_DNA"/>
</dbReference>
<evidence type="ECO:0000313" key="3">
    <source>
        <dbReference type="Proteomes" id="UP000735302"/>
    </source>
</evidence>
<protein>
    <submittedName>
        <fullName evidence="2">Uncharacterized protein</fullName>
    </submittedName>
</protein>
<sequence>MARQPLDHSPHRLRPRKESTTSSGLPCLNYRIRPKFAQTSSYQQSGLSSADEPPKIGQQSAINPAVNIYSNWLQTEGSKSKGARFIFSVHQSNIQTGFTRPRFSGPC</sequence>